<comment type="caution">
    <text evidence="1">The sequence shown here is derived from an EMBL/GenBank/DDBJ whole genome shotgun (WGS) entry which is preliminary data.</text>
</comment>
<accession>A0ABV2BV05</accession>
<dbReference type="InterPro" id="IPR000182">
    <property type="entry name" value="GNAT_dom"/>
</dbReference>
<dbReference type="EMBL" id="JBEVCJ010000013">
    <property type="protein sequence ID" value="MET1255779.1"/>
    <property type="molecule type" value="Genomic_DNA"/>
</dbReference>
<dbReference type="Proteomes" id="UP001548189">
    <property type="component" value="Unassembled WGS sequence"/>
</dbReference>
<name>A0ABV2BV05_9GAMM</name>
<dbReference type="InterPro" id="IPR016181">
    <property type="entry name" value="Acyl_CoA_acyltransferase"/>
</dbReference>
<protein>
    <submittedName>
        <fullName evidence="1">GNAT family N-acetyltransferase</fullName>
    </submittedName>
</protein>
<dbReference type="PROSITE" id="PS51186">
    <property type="entry name" value="GNAT"/>
    <property type="match status" value="1"/>
</dbReference>
<sequence length="188" mass="21322">MESQPIKFISALSDTQLDAAREIFKAYESSVNACQCFQNFTHELNNLADYYHFPMGEIWLAISQEQSNHDLSSSPKLPSVLPKNEYQEKLFNTSLVAGCIALKPVGNEAGEIKRLFVKPSFRGMSIGQRLLKKLVLSAQSKGMKQLVLETVPQFASAIKIYQSFGFELQEPDRKYQLNEIMHWKLTIG</sequence>
<dbReference type="Gene3D" id="3.40.630.30">
    <property type="match status" value="1"/>
</dbReference>
<keyword evidence="2" id="KW-1185">Reference proteome</keyword>
<dbReference type="SUPFAM" id="SSF55729">
    <property type="entry name" value="Acyl-CoA N-acyltransferases (Nat)"/>
    <property type="match status" value="1"/>
</dbReference>
<dbReference type="Pfam" id="PF13508">
    <property type="entry name" value="Acetyltransf_7"/>
    <property type="match status" value="1"/>
</dbReference>
<dbReference type="InterPro" id="IPR052777">
    <property type="entry name" value="Acetyltransferase_Enz"/>
</dbReference>
<dbReference type="CDD" id="cd04301">
    <property type="entry name" value="NAT_SF"/>
    <property type="match status" value="1"/>
</dbReference>
<reference evidence="1 2" key="1">
    <citation type="submission" date="2024-06" db="EMBL/GenBank/DDBJ databases">
        <authorList>
            <person name="Li F."/>
        </authorList>
    </citation>
    <scope>NUCLEOTIDE SEQUENCE [LARGE SCALE GENOMIC DNA]</scope>
    <source>
        <strain evidence="1 2">GXAS 311</strain>
    </source>
</reference>
<gene>
    <name evidence="1" type="ORF">ABVT43_11635</name>
</gene>
<dbReference type="PANTHER" id="PTHR43305:SF1">
    <property type="entry name" value="FAMILY N-ACETYLTRANSFERASE, PUTATIVE (AFU_ORTHOLOGUE AFUA_2G01380)-RELATED"/>
    <property type="match status" value="1"/>
</dbReference>
<evidence type="ECO:0000313" key="1">
    <source>
        <dbReference type="EMBL" id="MET1255779.1"/>
    </source>
</evidence>
<dbReference type="PANTHER" id="PTHR43305">
    <property type="entry name" value="FAMILY N-ACETYLTRANSFERASE, PUTATIVE (AFU_ORTHOLOGUE AFUA_2G01380)-RELATED"/>
    <property type="match status" value="1"/>
</dbReference>
<organism evidence="1 2">
    <name type="scientific">Aliikangiella maris</name>
    <dbReference type="NCBI Taxonomy" id="3162458"/>
    <lineage>
        <taxon>Bacteria</taxon>
        <taxon>Pseudomonadati</taxon>
        <taxon>Pseudomonadota</taxon>
        <taxon>Gammaproteobacteria</taxon>
        <taxon>Oceanospirillales</taxon>
        <taxon>Pleioneaceae</taxon>
        <taxon>Aliikangiella</taxon>
    </lineage>
</organism>
<evidence type="ECO:0000313" key="2">
    <source>
        <dbReference type="Proteomes" id="UP001548189"/>
    </source>
</evidence>
<proteinExistence type="predicted"/>